<organism evidence="2 3">
    <name type="scientific">Aerophototrophica crusticola</name>
    <dbReference type="NCBI Taxonomy" id="1709002"/>
    <lineage>
        <taxon>Bacteria</taxon>
        <taxon>Pseudomonadati</taxon>
        <taxon>Pseudomonadota</taxon>
        <taxon>Alphaproteobacteria</taxon>
        <taxon>Rhodospirillales</taxon>
        <taxon>Rhodospirillaceae</taxon>
        <taxon>Aerophototrophica</taxon>
    </lineage>
</organism>
<gene>
    <name evidence="2" type="ORF">HHL28_05110</name>
</gene>
<name>A0A858R574_9PROT</name>
<keyword evidence="3" id="KW-1185">Reference proteome</keyword>
<feature type="transmembrane region" description="Helical" evidence="1">
    <location>
        <begin position="272"/>
        <end position="293"/>
    </location>
</feature>
<dbReference type="EMBL" id="CP051775">
    <property type="protein sequence ID" value="QJE72558.1"/>
    <property type="molecule type" value="Genomic_DNA"/>
</dbReference>
<feature type="transmembrane region" description="Helical" evidence="1">
    <location>
        <begin position="202"/>
        <end position="229"/>
    </location>
</feature>
<feature type="transmembrane region" description="Helical" evidence="1">
    <location>
        <begin position="104"/>
        <end position="121"/>
    </location>
</feature>
<feature type="transmembrane region" description="Helical" evidence="1">
    <location>
        <begin position="305"/>
        <end position="323"/>
    </location>
</feature>
<accession>A0A858R574</accession>
<feature type="transmembrane region" description="Helical" evidence="1">
    <location>
        <begin position="241"/>
        <end position="260"/>
    </location>
</feature>
<dbReference type="Proteomes" id="UP000501891">
    <property type="component" value="Chromosome"/>
</dbReference>
<evidence type="ECO:0000256" key="1">
    <source>
        <dbReference type="SAM" id="Phobius"/>
    </source>
</evidence>
<proteinExistence type="predicted"/>
<feature type="transmembrane region" description="Helical" evidence="1">
    <location>
        <begin position="335"/>
        <end position="356"/>
    </location>
</feature>
<keyword evidence="1" id="KW-1133">Transmembrane helix</keyword>
<feature type="transmembrane region" description="Helical" evidence="1">
    <location>
        <begin position="51"/>
        <end position="67"/>
    </location>
</feature>
<feature type="transmembrane region" description="Helical" evidence="1">
    <location>
        <begin position="133"/>
        <end position="160"/>
    </location>
</feature>
<evidence type="ECO:0000313" key="3">
    <source>
        <dbReference type="Proteomes" id="UP000501891"/>
    </source>
</evidence>
<keyword evidence="1" id="KW-0812">Transmembrane</keyword>
<dbReference type="KEGG" id="acru:HHL28_05110"/>
<feature type="transmembrane region" description="Helical" evidence="1">
    <location>
        <begin position="172"/>
        <end position="190"/>
    </location>
</feature>
<feature type="transmembrane region" description="Helical" evidence="1">
    <location>
        <begin position="79"/>
        <end position="98"/>
    </location>
</feature>
<keyword evidence="1" id="KW-0472">Membrane</keyword>
<reference evidence="2" key="1">
    <citation type="submission" date="2020-04" db="EMBL/GenBank/DDBJ databases">
        <title>A desert anoxygenic phototrophic bacterium fixes CO2 using RubisCO under aerobic conditions.</title>
        <authorList>
            <person name="Tang K."/>
        </authorList>
    </citation>
    <scope>NUCLEOTIDE SEQUENCE [LARGE SCALE GENOMIC DNA]</scope>
    <source>
        <strain evidence="2">MIMtkB3</strain>
    </source>
</reference>
<evidence type="ECO:0000313" key="2">
    <source>
        <dbReference type="EMBL" id="QJE72558.1"/>
    </source>
</evidence>
<sequence>MSDLQAFTGGPSVIGLIRRFPVPLLVAGVSLVANVWMGLKRQSLGDEPFDPAVLACFFVATACTAFGERRGPGDATRHGLALGGAALTFALGTLGGLAEVELGLLLVASLLSAAIAVAGPGKEGDAVTRNANARAWVGAGLGILIGVATLLAFFALAGALKVLFGVKVQGIIPYYVSCFVAQAVALAGIPRPDQDADPFEPGALRLAIVWLLVPLAGAYVLLVHLYALLIPIRGAVPNGEIGMLAGALGVVGLAAWLAAHAPDQGRPRHVRLFLRLFFPGLVLPTGLLAFAVYERVAAHGWTADRVTLALAAFCFALSIGWWVARHRFDLGTRSLLGIGCAVLLLGTVGPLSAGALTGRSQVVRLEAELAQAGVLVGGVLQVGERVLPDSVNQEVSAAVDALVEAGETWRLERWLPEVGQLSGAKYITERLGAQYIGPWDRRRAPKRQAGGGEAPSPPATSIRAALPTDRAVGLDTTGFTRVRHVVFVWSEKGMPQASPVPIPWLEAGWEDGLAIDLGGDTRYRLAPLDLLRVKPDEAGVAGFLDVSGPARRVRVHVVQLSLRQEDGAPPRLQKLKLLLLEGPPG</sequence>
<protein>
    <submittedName>
        <fullName evidence="2">DUF4153 domain-containing protein</fullName>
    </submittedName>
</protein>
<dbReference type="AlphaFoldDB" id="A0A858R574"/>
<feature type="transmembrane region" description="Helical" evidence="1">
    <location>
        <begin position="20"/>
        <end position="39"/>
    </location>
</feature>